<dbReference type="SMART" id="SM00360">
    <property type="entry name" value="RRM"/>
    <property type="match status" value="1"/>
</dbReference>
<dbReference type="InterPro" id="IPR000504">
    <property type="entry name" value="RRM_dom"/>
</dbReference>
<dbReference type="PANTHER" id="PTHR14068:SF0">
    <property type="entry name" value="EUKARYOTIC TRANSLATION INITIATION FACTOR 3 SUBUNIT B"/>
    <property type="match status" value="1"/>
</dbReference>
<dbReference type="Pfam" id="PF00076">
    <property type="entry name" value="RRM_1"/>
    <property type="match status" value="1"/>
</dbReference>
<evidence type="ECO:0000256" key="3">
    <source>
        <dbReference type="ARBA" id="ARBA00022540"/>
    </source>
</evidence>
<dbReference type="InterPro" id="IPR015943">
    <property type="entry name" value="WD40/YVTN_repeat-like_dom_sf"/>
</dbReference>
<dbReference type="HAMAP" id="MF_03001">
    <property type="entry name" value="eIF3b"/>
    <property type="match status" value="1"/>
</dbReference>
<accession>A0A427YGU7</accession>
<dbReference type="GO" id="GO:0003723">
    <property type="term" value="F:RNA binding"/>
    <property type="evidence" value="ECO:0007669"/>
    <property type="project" value="UniProtKB-UniRule"/>
</dbReference>
<evidence type="ECO:0000256" key="5">
    <source>
        <dbReference type="ARBA" id="ARBA00022917"/>
    </source>
</evidence>
<dbReference type="InterPro" id="IPR013979">
    <property type="entry name" value="TIF_beta_prop-like"/>
</dbReference>
<dbReference type="InterPro" id="IPR012677">
    <property type="entry name" value="Nucleotide-bd_a/b_plait_sf"/>
</dbReference>
<dbReference type="PROSITE" id="PS50102">
    <property type="entry name" value="RRM"/>
    <property type="match status" value="1"/>
</dbReference>
<keyword evidence="3 6" id="KW-0396">Initiation factor</keyword>
<dbReference type="SUPFAM" id="SSF82171">
    <property type="entry name" value="DPP6 N-terminal domain-like"/>
    <property type="match status" value="1"/>
</dbReference>
<sequence>MSQPNGYDEFDEEEQIDLQAELDEGFAEIEQKYAVDAQAGVENVLVVDNLPIVDESKRQRLVERLRQVFEKAGAGIDEDRLSMPWDNEKGTNKGFVFLTYPDAQQAENALRVLDGTQFGKAHTLYVNRFGDIEKYANMPVGEGELPTGWREKSYVEKDHLRSWLGDAVGRDQYLTFRDQDVNVFWNGRNGNAEPVRGPDGKPIKNSKWGELYLQWSPLGTYLASLHRVGVALWSGPKLDGPIGVNVLRFTHPGVRLIQFSPQENYLITWSEEPLENYEDHPTAALRETFGPDDEGNQFVVWDLKAQRVLRTFPADKPVMGEDGPRPMSWPVFKWSPDDAYVAKVNVGQSIAVYELPGMGLLDKKSVKIEGVQDFEWCPMSDKDWEARKAGKGKENMIVYWTPEAQNQPAKVNLMGLPSRDVLRSKNLFNVTDAKFYWQNQGDYLCVKVDRHARKAKTKKATFCNLEIFRIREKNLPVEVIEHKDYVPQFAWEPHGNRFAIVSTNDPNYGQGVPGVVIKYNVDFYQPDPKKGDFTLIKHFEGKLANTLVWSPKGRHILFATIGSSTKYDIEFYDLDFTIDDNPNRREVEPGANVQLLGTGEHYGITDIAWDPSGRYVVSSASSWRQTPEPGFTIWDFKGQQLAHSSLDKFKQFLWRPRPPTLLSKDAQRKVRKELKEHSRVFDEEDAAEENRGSAEKLAQRQREIAEWNAWRARNLARLAEARKARGKEIVKVANTEPADEKVEEWIEELIDETEEVVVA</sequence>
<keyword evidence="2 6" id="KW-0963">Cytoplasm</keyword>
<dbReference type="GO" id="GO:0001732">
    <property type="term" value="P:formation of cytoplasmic translation initiation complex"/>
    <property type="evidence" value="ECO:0007669"/>
    <property type="project" value="UniProtKB-UniRule"/>
</dbReference>
<protein>
    <recommendedName>
        <fullName evidence="6">Eukaryotic translation initiation factor 3 subunit B</fullName>
        <shortName evidence="6">eIF3b</shortName>
    </recommendedName>
    <alternativeName>
        <fullName evidence="6">Eukaryotic translation initiation factor 3 90 kDa subunit homolog</fullName>
        <shortName evidence="6">eIF3 p90</shortName>
    </alternativeName>
    <alternativeName>
        <fullName evidence="6">Translation initiation factor eIF3, p90 subunit homolog</fullName>
    </alternativeName>
</protein>
<dbReference type="Gene3D" id="3.30.70.330">
    <property type="match status" value="1"/>
</dbReference>
<evidence type="ECO:0000313" key="9">
    <source>
        <dbReference type="EMBL" id="RSH90247.1"/>
    </source>
</evidence>
<evidence type="ECO:0000256" key="1">
    <source>
        <dbReference type="ARBA" id="ARBA00004496"/>
    </source>
</evidence>
<dbReference type="Gene3D" id="2.130.10.10">
    <property type="entry name" value="YVTN repeat-like/Quinoprotein amine dehydrogenase"/>
    <property type="match status" value="2"/>
</dbReference>
<feature type="domain" description="RRM" evidence="8">
    <location>
        <begin position="43"/>
        <end position="131"/>
    </location>
</feature>
<dbReference type="GO" id="GO:0033290">
    <property type="term" value="C:eukaryotic 48S preinitiation complex"/>
    <property type="evidence" value="ECO:0007669"/>
    <property type="project" value="UniProtKB-UniRule"/>
</dbReference>
<proteinExistence type="inferred from homology"/>
<dbReference type="PANTHER" id="PTHR14068">
    <property type="entry name" value="EUKARYOTIC TRANSLATION INITIATION FACTOR 3 EIF3 -RELATED"/>
    <property type="match status" value="1"/>
</dbReference>
<name>A0A427YGU7_9TREE</name>
<reference evidence="9 10" key="1">
    <citation type="submission" date="2018-11" db="EMBL/GenBank/DDBJ databases">
        <title>Genome sequence of Saitozyma podzolica DSM 27192.</title>
        <authorList>
            <person name="Aliyu H."/>
            <person name="Gorte O."/>
            <person name="Ochsenreither K."/>
        </authorList>
    </citation>
    <scope>NUCLEOTIDE SEQUENCE [LARGE SCALE GENOMIC DNA]</scope>
    <source>
        <strain evidence="9 10">DSM 27192</strain>
    </source>
</reference>
<dbReference type="SUPFAM" id="SSF54928">
    <property type="entry name" value="RNA-binding domain, RBD"/>
    <property type="match status" value="1"/>
</dbReference>
<evidence type="ECO:0000256" key="2">
    <source>
        <dbReference type="ARBA" id="ARBA00022490"/>
    </source>
</evidence>
<evidence type="ECO:0000259" key="8">
    <source>
        <dbReference type="PROSITE" id="PS50102"/>
    </source>
</evidence>
<dbReference type="OrthoDB" id="10250414at2759"/>
<dbReference type="PIRSF" id="PIRSF036424">
    <property type="entry name" value="eIF3b"/>
    <property type="match status" value="1"/>
</dbReference>
<dbReference type="EMBL" id="RSCD01000011">
    <property type="protein sequence ID" value="RSH90247.1"/>
    <property type="molecule type" value="Genomic_DNA"/>
</dbReference>
<dbReference type="GO" id="GO:0003743">
    <property type="term" value="F:translation initiation factor activity"/>
    <property type="evidence" value="ECO:0007669"/>
    <property type="project" value="UniProtKB-UniRule"/>
</dbReference>
<dbReference type="GO" id="GO:0005852">
    <property type="term" value="C:eukaryotic translation initiation factor 3 complex"/>
    <property type="evidence" value="ECO:0007669"/>
    <property type="project" value="UniProtKB-UniRule"/>
</dbReference>
<dbReference type="STRING" id="1890683.A0A427YGU7"/>
<comment type="caution">
    <text evidence="9">The sequence shown here is derived from an EMBL/GenBank/DDBJ whole genome shotgun (WGS) entry which is preliminary data.</text>
</comment>
<evidence type="ECO:0000256" key="7">
    <source>
        <dbReference type="PIRNR" id="PIRNR036424"/>
    </source>
</evidence>
<comment type="function">
    <text evidence="7">Component of the eukaryotic translation initiation factor 3 (eIF-3) complex, which is involved in protein synthesis and, together with other initiation factors, stimulates binding of mRNA and methionyl-tRNAi to the 40S ribosome.</text>
</comment>
<dbReference type="Pfam" id="PF08662">
    <property type="entry name" value="eIF2A"/>
    <property type="match status" value="1"/>
</dbReference>
<gene>
    <name evidence="6 9" type="primary">PRT1</name>
    <name evidence="9" type="ORF">EHS25_001581</name>
</gene>
<keyword evidence="4 6" id="KW-0694">RNA-binding</keyword>
<comment type="subunit">
    <text evidence="6 7">Component of the eukaryotic translation initiation factor 3 (eIF-3) complex.</text>
</comment>
<keyword evidence="5 6" id="KW-0648">Protein biosynthesis</keyword>
<dbReference type="InterPro" id="IPR035979">
    <property type="entry name" value="RBD_domain_sf"/>
</dbReference>
<comment type="function">
    <text evidence="6">RNA-binding component of the eukaryotic translation initiation factor 3 (eIF-3) complex, which is involved in protein synthesis of a specialized repertoire of mRNAs and, together with other initiation factors, stimulates binding of mRNA and methionyl-tRNAi to the 40S ribosome. The eIF-3 complex specifically targets and initiates translation of a subset of mRNAs involved in cell proliferation.</text>
</comment>
<evidence type="ECO:0000313" key="10">
    <source>
        <dbReference type="Proteomes" id="UP000279259"/>
    </source>
</evidence>
<organism evidence="9 10">
    <name type="scientific">Saitozyma podzolica</name>
    <dbReference type="NCBI Taxonomy" id="1890683"/>
    <lineage>
        <taxon>Eukaryota</taxon>
        <taxon>Fungi</taxon>
        <taxon>Dikarya</taxon>
        <taxon>Basidiomycota</taxon>
        <taxon>Agaricomycotina</taxon>
        <taxon>Tremellomycetes</taxon>
        <taxon>Tremellales</taxon>
        <taxon>Trimorphomycetaceae</taxon>
        <taxon>Saitozyma</taxon>
    </lineage>
</organism>
<keyword evidence="10" id="KW-1185">Reference proteome</keyword>
<dbReference type="InterPro" id="IPR011400">
    <property type="entry name" value="EIF3B"/>
</dbReference>
<dbReference type="GO" id="GO:0031369">
    <property type="term" value="F:translation initiation factor binding"/>
    <property type="evidence" value="ECO:0007669"/>
    <property type="project" value="InterPro"/>
</dbReference>
<comment type="similarity">
    <text evidence="6 7">Belongs to the eIF-3 subunit B family.</text>
</comment>
<dbReference type="AlphaFoldDB" id="A0A427YGU7"/>
<dbReference type="Proteomes" id="UP000279259">
    <property type="component" value="Unassembled WGS sequence"/>
</dbReference>
<comment type="subcellular location">
    <subcellularLocation>
        <location evidence="1 6 7">Cytoplasm</location>
    </subcellularLocation>
</comment>
<evidence type="ECO:0000256" key="4">
    <source>
        <dbReference type="ARBA" id="ARBA00022884"/>
    </source>
</evidence>
<dbReference type="InterPro" id="IPR034363">
    <property type="entry name" value="eIF3B_RRM"/>
</dbReference>
<dbReference type="GO" id="GO:0016282">
    <property type="term" value="C:eukaryotic 43S preinitiation complex"/>
    <property type="evidence" value="ECO:0007669"/>
    <property type="project" value="UniProtKB-UniRule"/>
</dbReference>
<dbReference type="CDD" id="cd12278">
    <property type="entry name" value="RRM_eIF3B"/>
    <property type="match status" value="1"/>
</dbReference>
<evidence type="ECO:0000256" key="6">
    <source>
        <dbReference type="HAMAP-Rule" id="MF_03001"/>
    </source>
</evidence>